<evidence type="ECO:0000313" key="2">
    <source>
        <dbReference type="Proteomes" id="UP000461754"/>
    </source>
</evidence>
<keyword evidence="2" id="KW-1185">Reference proteome</keyword>
<evidence type="ECO:0008006" key="3">
    <source>
        <dbReference type="Google" id="ProtNLM"/>
    </source>
</evidence>
<reference evidence="1 2" key="1">
    <citation type="submission" date="2019-08" db="EMBL/GenBank/DDBJ databases">
        <title>In-depth cultivation of the pig gut microbiome towards novel bacterial diversity and tailored functional studies.</title>
        <authorList>
            <person name="Wylensek D."/>
            <person name="Hitch T.C.A."/>
            <person name="Clavel T."/>
        </authorList>
    </citation>
    <scope>NUCLEOTIDE SEQUENCE [LARGE SCALE GENOMIC DNA]</scope>
    <source>
        <strain evidence="1 2">RF-744-FAT-4</strain>
    </source>
</reference>
<dbReference type="Proteomes" id="UP000461754">
    <property type="component" value="Unassembled WGS sequence"/>
</dbReference>
<comment type="caution">
    <text evidence="1">The sequence shown here is derived from an EMBL/GenBank/DDBJ whole genome shotgun (WGS) entry which is preliminary data.</text>
</comment>
<gene>
    <name evidence="1" type="ORF">FYJ52_07885</name>
</gene>
<name>A0A7X2NH41_9FIRM</name>
<evidence type="ECO:0000313" key="1">
    <source>
        <dbReference type="EMBL" id="MSS20316.1"/>
    </source>
</evidence>
<sequence length="61" mass="7392">MTKHKNGFNMEQTQNLEFNRLIEKDDGSYMVFIDENHQEHVMKMTDYDDNGERHFILEPDD</sequence>
<dbReference type="EMBL" id="VUMO01000010">
    <property type="protein sequence ID" value="MSS20316.1"/>
    <property type="molecule type" value="Genomic_DNA"/>
</dbReference>
<protein>
    <recommendedName>
        <fullName evidence="3">DUF1292 domain-containing protein</fullName>
    </recommendedName>
</protein>
<organism evidence="1 2">
    <name type="scientific">Pseudoramibacter porci</name>
    <dbReference type="NCBI Taxonomy" id="2606631"/>
    <lineage>
        <taxon>Bacteria</taxon>
        <taxon>Bacillati</taxon>
        <taxon>Bacillota</taxon>
        <taxon>Clostridia</taxon>
        <taxon>Eubacteriales</taxon>
        <taxon>Eubacteriaceae</taxon>
        <taxon>Pseudoramibacter</taxon>
    </lineage>
</organism>
<dbReference type="AlphaFoldDB" id="A0A7X2NH41"/>
<accession>A0A7X2NH41</accession>
<dbReference type="RefSeq" id="WP_154576685.1">
    <property type="nucleotide sequence ID" value="NZ_VUMO01000010.1"/>
</dbReference>
<proteinExistence type="predicted"/>